<dbReference type="PROSITE" id="PS51257">
    <property type="entry name" value="PROKAR_LIPOPROTEIN"/>
    <property type="match status" value="1"/>
</dbReference>
<dbReference type="AlphaFoldDB" id="A0A2W7QIA6"/>
<reference evidence="1 2" key="1">
    <citation type="submission" date="2018-06" db="EMBL/GenBank/DDBJ databases">
        <title>Genomic Encyclopedia of Archaeal and Bacterial Type Strains, Phase II (KMG-II): from individual species to whole genera.</title>
        <authorList>
            <person name="Goeker M."/>
        </authorList>
    </citation>
    <scope>NUCLEOTIDE SEQUENCE [LARGE SCALE GENOMIC DNA]</scope>
    <source>
        <strain evidence="1 2">DSM 19830</strain>
    </source>
</reference>
<evidence type="ECO:0000313" key="2">
    <source>
        <dbReference type="Proteomes" id="UP000248882"/>
    </source>
</evidence>
<dbReference type="EMBL" id="QKZT01000021">
    <property type="protein sequence ID" value="PZX48308.1"/>
    <property type="molecule type" value="Genomic_DNA"/>
</dbReference>
<dbReference type="OrthoDB" id="980950at2"/>
<accession>A0A2W7QIA6</accession>
<name>A0A2W7QIA6_9BACT</name>
<sequence>MRNLIILFLAISLFTSCTDDSDYENPEAVLIRVENSSGLDFKDILISSGSMPVEFGDVKAGKKSGFKEFESAYRYGFVSLLANGKELRIQPRDYMGETPLSKGYYTYKLDVDESDTEHLGLTLELLIVN</sequence>
<proteinExistence type="predicted"/>
<organism evidence="1 2">
    <name type="scientific">Algoriphagus chordae</name>
    <dbReference type="NCBI Taxonomy" id="237019"/>
    <lineage>
        <taxon>Bacteria</taxon>
        <taxon>Pseudomonadati</taxon>
        <taxon>Bacteroidota</taxon>
        <taxon>Cytophagia</taxon>
        <taxon>Cytophagales</taxon>
        <taxon>Cyclobacteriaceae</taxon>
        <taxon>Algoriphagus</taxon>
    </lineage>
</organism>
<evidence type="ECO:0000313" key="1">
    <source>
        <dbReference type="EMBL" id="PZX48308.1"/>
    </source>
</evidence>
<dbReference type="Proteomes" id="UP000248882">
    <property type="component" value="Unassembled WGS sequence"/>
</dbReference>
<dbReference type="RefSeq" id="WP_111322229.1">
    <property type="nucleotide sequence ID" value="NZ_QKZT01000021.1"/>
</dbReference>
<keyword evidence="2" id="KW-1185">Reference proteome</keyword>
<comment type="caution">
    <text evidence="1">The sequence shown here is derived from an EMBL/GenBank/DDBJ whole genome shotgun (WGS) entry which is preliminary data.</text>
</comment>
<protein>
    <submittedName>
        <fullName evidence="1">Uncharacterized protein</fullName>
    </submittedName>
</protein>
<gene>
    <name evidence="1" type="ORF">LV85_03718</name>
</gene>